<evidence type="ECO:0000313" key="2">
    <source>
        <dbReference type="Proteomes" id="UP000179621"/>
    </source>
</evidence>
<gene>
    <name evidence="1" type="ORF">BKG73_05815</name>
</gene>
<dbReference type="Proteomes" id="UP000179621">
    <property type="component" value="Unassembled WGS sequence"/>
</dbReference>
<reference evidence="1 2" key="1">
    <citation type="submission" date="2016-10" db="EMBL/GenBank/DDBJ databases">
        <title>Evaluation of Human, Animal and Environmental Mycobacterium chelonae Isolates by Core Genome Phylogenomic Analysis, Targeted Gene Comparison, and Anti-microbial Susceptibility Patterns: A Tale of Mistaken Identities.</title>
        <authorList>
            <person name="Fogelson S.B."/>
            <person name="Camus A.C."/>
            <person name="Lorenz W."/>
            <person name="Vasireddy R."/>
            <person name="Vasireddy S."/>
            <person name="Smith T."/>
            <person name="Brown-Elliott B.A."/>
            <person name="Wallace R.J.Jr."/>
            <person name="Hasan N.A."/>
            <person name="Reischl U."/>
            <person name="Sanchez S."/>
        </authorList>
    </citation>
    <scope>NUCLEOTIDE SEQUENCE [LARGE SCALE GENOMIC DNA]</scope>
    <source>
        <strain evidence="1 2">8528</strain>
    </source>
</reference>
<name>A0ABX3C3F1_9MYCO</name>
<accession>A0ABX3C3F1</accession>
<organism evidence="1 2">
    <name type="scientific">Mycobacteroides saopaulense</name>
    <dbReference type="NCBI Taxonomy" id="1578165"/>
    <lineage>
        <taxon>Bacteria</taxon>
        <taxon>Bacillati</taxon>
        <taxon>Actinomycetota</taxon>
        <taxon>Actinomycetes</taxon>
        <taxon>Mycobacteriales</taxon>
        <taxon>Mycobacteriaceae</taxon>
        <taxon>Mycobacteroides</taxon>
    </lineage>
</organism>
<evidence type="ECO:0000313" key="1">
    <source>
        <dbReference type="EMBL" id="OHU12990.1"/>
    </source>
</evidence>
<comment type="caution">
    <text evidence="1">The sequence shown here is derived from an EMBL/GenBank/DDBJ whole genome shotgun (WGS) entry which is preliminary data.</text>
</comment>
<proteinExistence type="predicted"/>
<dbReference type="RefSeq" id="WP_070913286.1">
    <property type="nucleotide sequence ID" value="NZ_MLIC01000009.1"/>
</dbReference>
<dbReference type="EMBL" id="MLIH01000003">
    <property type="protein sequence ID" value="OHU12990.1"/>
    <property type="molecule type" value="Genomic_DNA"/>
</dbReference>
<protein>
    <submittedName>
        <fullName evidence="1">Uncharacterized protein</fullName>
    </submittedName>
</protein>
<sequence>MGSREDGELVVGVAANGTISAELTGDRELVRVQVQQGWEGAIPASGLGSAVLTAYSDGLSKLPELSIGDLLANPRGFDHGMDSRSSEFGGPPRSVESFSEDLQNTIDQAAAALNDLRLATRAANAPDQSVVRTVAFRLRQKWVVGCKVNPDWAAGKSGTEITQEVMRALELARSGSNDIDPSTAAQERVQQAVQSLMGFGYEAIASLSNPRPTNTNEGG</sequence>
<keyword evidence="2" id="KW-1185">Reference proteome</keyword>